<keyword evidence="1" id="KW-1133">Transmembrane helix</keyword>
<name>A0A0F0LNT8_9MICO</name>
<dbReference type="EMBL" id="JYIY01000080">
    <property type="protein sequence ID" value="KJL34887.1"/>
    <property type="molecule type" value="Genomic_DNA"/>
</dbReference>
<evidence type="ECO:0000313" key="2">
    <source>
        <dbReference type="EMBL" id="KJL34887.1"/>
    </source>
</evidence>
<gene>
    <name evidence="2" type="ORF">RR49_02778</name>
    <name evidence="3" type="ORF">RR49_02923</name>
</gene>
<sequence>MQPTLASDILLWVIGLIGLGGLITVVGAFWAVGRSSYRK</sequence>
<organism evidence="2 4">
    <name type="scientific">Microbacterium ginsengisoli</name>
    <dbReference type="NCBI Taxonomy" id="400772"/>
    <lineage>
        <taxon>Bacteria</taxon>
        <taxon>Bacillati</taxon>
        <taxon>Actinomycetota</taxon>
        <taxon>Actinomycetes</taxon>
        <taxon>Micrococcales</taxon>
        <taxon>Microbacteriaceae</taxon>
        <taxon>Microbacterium</taxon>
    </lineage>
</organism>
<evidence type="ECO:0000313" key="4">
    <source>
        <dbReference type="Proteomes" id="UP000033451"/>
    </source>
</evidence>
<keyword evidence="1" id="KW-0812">Transmembrane</keyword>
<protein>
    <submittedName>
        <fullName evidence="2">Uncharacterized protein</fullName>
    </submittedName>
</protein>
<dbReference type="Proteomes" id="UP000033451">
    <property type="component" value="Unassembled WGS sequence"/>
</dbReference>
<keyword evidence="1" id="KW-0472">Membrane</keyword>
<comment type="caution">
    <text evidence="2">The sequence shown here is derived from an EMBL/GenBank/DDBJ whole genome shotgun (WGS) entry which is preliminary data.</text>
</comment>
<dbReference type="PATRIC" id="fig|400772.4.peg.2794"/>
<evidence type="ECO:0000256" key="1">
    <source>
        <dbReference type="SAM" id="Phobius"/>
    </source>
</evidence>
<feature type="transmembrane region" description="Helical" evidence="1">
    <location>
        <begin position="12"/>
        <end position="32"/>
    </location>
</feature>
<evidence type="ECO:0000313" key="3">
    <source>
        <dbReference type="EMBL" id="KJL35028.1"/>
    </source>
</evidence>
<dbReference type="EMBL" id="JYIY01000080">
    <property type="protein sequence ID" value="KJL35028.1"/>
    <property type="molecule type" value="Genomic_DNA"/>
</dbReference>
<dbReference type="AlphaFoldDB" id="A0A0F0LNT8"/>
<accession>A0A0F0LNT8</accession>
<proteinExistence type="predicted"/>
<reference evidence="2 4" key="1">
    <citation type="submission" date="2015-02" db="EMBL/GenBank/DDBJ databases">
        <title>Draft genome sequences of ten Microbacterium spp. with emphasis on heavy metal contaminated environments.</title>
        <authorList>
            <person name="Corretto E."/>
        </authorList>
    </citation>
    <scope>NUCLEOTIDE SEQUENCE [LARGE SCALE GENOMIC DNA]</scope>
    <source>
        <strain evidence="2 4">DSM 18659</strain>
    </source>
</reference>
<keyword evidence="4" id="KW-1185">Reference proteome</keyword>